<dbReference type="EMBL" id="BOOJ01000064">
    <property type="protein sequence ID" value="GIH96299.1"/>
    <property type="molecule type" value="Genomic_DNA"/>
</dbReference>
<feature type="domain" description="UspA" evidence="2">
    <location>
        <begin position="149"/>
        <end position="283"/>
    </location>
</feature>
<evidence type="ECO:0000313" key="4">
    <source>
        <dbReference type="Proteomes" id="UP000619788"/>
    </source>
</evidence>
<comment type="caution">
    <text evidence="3">The sequence shown here is derived from an EMBL/GenBank/DDBJ whole genome shotgun (WGS) entry which is preliminary data.</text>
</comment>
<dbReference type="InterPro" id="IPR006015">
    <property type="entry name" value="Universal_stress_UspA"/>
</dbReference>
<dbReference type="PANTHER" id="PTHR46268">
    <property type="entry name" value="STRESS RESPONSE PROTEIN NHAX"/>
    <property type="match status" value="1"/>
</dbReference>
<dbReference type="Proteomes" id="UP000619788">
    <property type="component" value="Unassembled WGS sequence"/>
</dbReference>
<dbReference type="SUPFAM" id="SSF52402">
    <property type="entry name" value="Adenine nucleotide alpha hydrolases-like"/>
    <property type="match status" value="2"/>
</dbReference>
<dbReference type="PANTHER" id="PTHR46268:SF6">
    <property type="entry name" value="UNIVERSAL STRESS PROTEIN UP12"/>
    <property type="match status" value="1"/>
</dbReference>
<gene>
    <name evidence="3" type="ORF">Psi01_69290</name>
</gene>
<keyword evidence="4" id="KW-1185">Reference proteome</keyword>
<accession>A0A8J3SN66</accession>
<dbReference type="Pfam" id="PF00582">
    <property type="entry name" value="Usp"/>
    <property type="match status" value="2"/>
</dbReference>
<protein>
    <submittedName>
        <fullName evidence="3">Universal stress protein</fullName>
    </submittedName>
</protein>
<comment type="similarity">
    <text evidence="1">Belongs to the universal stress protein A family.</text>
</comment>
<dbReference type="PRINTS" id="PR01438">
    <property type="entry name" value="UNVRSLSTRESS"/>
</dbReference>
<evidence type="ECO:0000313" key="3">
    <source>
        <dbReference type="EMBL" id="GIH96299.1"/>
    </source>
</evidence>
<sequence>MTGLIVVGVDGSAPATAALDWASEEAARRGAALKIVHVHEPWAAATPFFRAGVADDPAAGYGRETLEAAERRACERAPAIEITTDLATGAVVERLKAESEGADELVIGSRGLGGFAGLVLGSVGLALAGHAAVPVVVVRTAARTAHGVIVAGFDGSEHSEAALEYAFTQARLRGCRLRAVHAWQMPMVSPYALGYSPVVKGLYRDEAEVVRQYLAPWREKYPDIEVEEAAVCDHPVRALSDASRRADLVVVGSRGLGGFGAAVLGSVGHGVLHRAHCPVAVVRPREEER</sequence>
<dbReference type="Gene3D" id="3.40.50.620">
    <property type="entry name" value="HUPs"/>
    <property type="match status" value="2"/>
</dbReference>
<proteinExistence type="inferred from homology"/>
<dbReference type="InterPro" id="IPR014729">
    <property type="entry name" value="Rossmann-like_a/b/a_fold"/>
</dbReference>
<reference evidence="3 4" key="1">
    <citation type="submission" date="2021-01" db="EMBL/GenBank/DDBJ databases">
        <title>Whole genome shotgun sequence of Planobispora siamensis NBRC 107568.</title>
        <authorList>
            <person name="Komaki H."/>
            <person name="Tamura T."/>
        </authorList>
    </citation>
    <scope>NUCLEOTIDE SEQUENCE [LARGE SCALE GENOMIC DNA]</scope>
    <source>
        <strain evidence="3 4">NBRC 107568</strain>
    </source>
</reference>
<evidence type="ECO:0000256" key="1">
    <source>
        <dbReference type="ARBA" id="ARBA00008791"/>
    </source>
</evidence>
<dbReference type="RefSeq" id="WP_204068350.1">
    <property type="nucleotide sequence ID" value="NZ_BOOJ01000064.1"/>
</dbReference>
<evidence type="ECO:0000259" key="2">
    <source>
        <dbReference type="Pfam" id="PF00582"/>
    </source>
</evidence>
<dbReference type="AlphaFoldDB" id="A0A8J3SN66"/>
<organism evidence="3 4">
    <name type="scientific">Planobispora siamensis</name>
    <dbReference type="NCBI Taxonomy" id="936338"/>
    <lineage>
        <taxon>Bacteria</taxon>
        <taxon>Bacillati</taxon>
        <taxon>Actinomycetota</taxon>
        <taxon>Actinomycetes</taxon>
        <taxon>Streptosporangiales</taxon>
        <taxon>Streptosporangiaceae</taxon>
        <taxon>Planobispora</taxon>
    </lineage>
</organism>
<feature type="domain" description="UspA" evidence="2">
    <location>
        <begin position="5"/>
        <end position="139"/>
    </location>
</feature>
<dbReference type="InterPro" id="IPR006016">
    <property type="entry name" value="UspA"/>
</dbReference>
<name>A0A8J3SN66_9ACTN</name>